<evidence type="ECO:0000313" key="2">
    <source>
        <dbReference type="EMBL" id="KAK3083413.1"/>
    </source>
</evidence>
<dbReference type="Gene3D" id="3.40.50.410">
    <property type="entry name" value="von Willebrand factor, type A domain"/>
    <property type="match status" value="1"/>
</dbReference>
<accession>A0AA88XF67</accession>
<organism evidence="2 3">
    <name type="scientific">Pinctada imbricata</name>
    <name type="common">Atlantic pearl-oyster</name>
    <name type="synonym">Pinctada martensii</name>
    <dbReference type="NCBI Taxonomy" id="66713"/>
    <lineage>
        <taxon>Eukaryota</taxon>
        <taxon>Metazoa</taxon>
        <taxon>Spiralia</taxon>
        <taxon>Lophotrochozoa</taxon>
        <taxon>Mollusca</taxon>
        <taxon>Bivalvia</taxon>
        <taxon>Autobranchia</taxon>
        <taxon>Pteriomorphia</taxon>
        <taxon>Pterioida</taxon>
        <taxon>Pterioidea</taxon>
        <taxon>Pteriidae</taxon>
        <taxon>Pinctada</taxon>
    </lineage>
</organism>
<dbReference type="SMART" id="SM00327">
    <property type="entry name" value="VWA"/>
    <property type="match status" value="1"/>
</dbReference>
<dbReference type="SUPFAM" id="SSF53300">
    <property type="entry name" value="vWA-like"/>
    <property type="match status" value="1"/>
</dbReference>
<evidence type="ECO:0000313" key="3">
    <source>
        <dbReference type="Proteomes" id="UP001186944"/>
    </source>
</evidence>
<feature type="domain" description="VWFA" evidence="1">
    <location>
        <begin position="1"/>
        <end position="150"/>
    </location>
</feature>
<comment type="caution">
    <text evidence="2">The sequence shown here is derived from an EMBL/GenBank/DDBJ whole genome shotgun (WGS) entry which is preliminary data.</text>
</comment>
<dbReference type="EMBL" id="VSWD01000014">
    <property type="protein sequence ID" value="KAK3083413.1"/>
    <property type="molecule type" value="Genomic_DNA"/>
</dbReference>
<sequence>MNIDGGLVRVGMVSFSTAVTVEFQLKSFSTRKDVFDEIDKGFLREGSTNTADALKVVHQNVFTEENGDRPNVKNIAILITDGVSIMNPRRTIHEAIGAREKGVHIYAIGIALRDKREVNAIASIPAEENAFFTDDFDYLEGLEEDILQSICDGKLFISNNF</sequence>
<name>A0AA88XF67_PINIB</name>
<dbReference type="InterPro" id="IPR050525">
    <property type="entry name" value="ECM_Assembly_Org"/>
</dbReference>
<dbReference type="Pfam" id="PF00092">
    <property type="entry name" value="VWA"/>
    <property type="match status" value="1"/>
</dbReference>
<dbReference type="PANTHER" id="PTHR24020">
    <property type="entry name" value="COLLAGEN ALPHA"/>
    <property type="match status" value="1"/>
</dbReference>
<dbReference type="InterPro" id="IPR036465">
    <property type="entry name" value="vWFA_dom_sf"/>
</dbReference>
<protein>
    <recommendedName>
        <fullName evidence="1">VWFA domain-containing protein</fullName>
    </recommendedName>
</protein>
<gene>
    <name evidence="2" type="ORF">FSP39_021982</name>
</gene>
<dbReference type="PANTHER" id="PTHR24020:SF84">
    <property type="entry name" value="VWFA DOMAIN-CONTAINING PROTEIN"/>
    <property type="match status" value="1"/>
</dbReference>
<evidence type="ECO:0000259" key="1">
    <source>
        <dbReference type="PROSITE" id="PS50234"/>
    </source>
</evidence>
<dbReference type="AlphaFoldDB" id="A0AA88XF67"/>
<proteinExistence type="predicted"/>
<reference evidence="2" key="1">
    <citation type="submission" date="2019-08" db="EMBL/GenBank/DDBJ databases">
        <title>The improved chromosome-level genome for the pearl oyster Pinctada fucata martensii using PacBio sequencing and Hi-C.</title>
        <authorList>
            <person name="Zheng Z."/>
        </authorList>
    </citation>
    <scope>NUCLEOTIDE SEQUENCE</scope>
    <source>
        <strain evidence="2">ZZ-2019</strain>
        <tissue evidence="2">Adductor muscle</tissue>
    </source>
</reference>
<dbReference type="PROSITE" id="PS50234">
    <property type="entry name" value="VWFA"/>
    <property type="match status" value="1"/>
</dbReference>
<dbReference type="Proteomes" id="UP001186944">
    <property type="component" value="Unassembled WGS sequence"/>
</dbReference>
<keyword evidence="3" id="KW-1185">Reference proteome</keyword>
<dbReference type="InterPro" id="IPR002035">
    <property type="entry name" value="VWF_A"/>
</dbReference>